<protein>
    <submittedName>
        <fullName evidence="1">Uncharacterized protein</fullName>
    </submittedName>
</protein>
<keyword evidence="2" id="KW-1185">Reference proteome</keyword>
<evidence type="ECO:0000313" key="2">
    <source>
        <dbReference type="Proteomes" id="UP001062846"/>
    </source>
</evidence>
<name>A0ACC0LWT3_RHOML</name>
<dbReference type="Proteomes" id="UP001062846">
    <property type="component" value="Chromosome 11"/>
</dbReference>
<accession>A0ACC0LWT3</accession>
<dbReference type="EMBL" id="CM046398">
    <property type="protein sequence ID" value="KAI8533185.1"/>
    <property type="molecule type" value="Genomic_DNA"/>
</dbReference>
<evidence type="ECO:0000313" key="1">
    <source>
        <dbReference type="EMBL" id="KAI8533185.1"/>
    </source>
</evidence>
<gene>
    <name evidence="1" type="ORF">RHMOL_Rhmol11G0277500</name>
</gene>
<sequence length="225" mass="24988">MIRHGKVVLKKRKFMVHSSRMPLSHFTRDSFQCAKKIFIFRESPTDPALIKATRALFLQVNRYDISVLAIQLCCYSAKLLYTDFSCRHQFQSSKKLAEDGQLILLTAGDRSPFDTVAPFSNIGGKEGASPFSSQAPTFGLSFGTSKSLQKSDILVASMLQSPDRMIIRGAEISKVRNIRRGHGPIQYLLWTRQFASEAAGSTGPIESLQTRRAPSPFNKGKNGQG</sequence>
<proteinExistence type="predicted"/>
<reference evidence="1" key="1">
    <citation type="submission" date="2022-02" db="EMBL/GenBank/DDBJ databases">
        <title>Plant Genome Project.</title>
        <authorList>
            <person name="Zhang R.-G."/>
        </authorList>
    </citation>
    <scope>NUCLEOTIDE SEQUENCE</scope>
    <source>
        <strain evidence="1">AT1</strain>
    </source>
</reference>
<comment type="caution">
    <text evidence="1">The sequence shown here is derived from an EMBL/GenBank/DDBJ whole genome shotgun (WGS) entry which is preliminary data.</text>
</comment>
<organism evidence="1 2">
    <name type="scientific">Rhododendron molle</name>
    <name type="common">Chinese azalea</name>
    <name type="synonym">Azalea mollis</name>
    <dbReference type="NCBI Taxonomy" id="49168"/>
    <lineage>
        <taxon>Eukaryota</taxon>
        <taxon>Viridiplantae</taxon>
        <taxon>Streptophyta</taxon>
        <taxon>Embryophyta</taxon>
        <taxon>Tracheophyta</taxon>
        <taxon>Spermatophyta</taxon>
        <taxon>Magnoliopsida</taxon>
        <taxon>eudicotyledons</taxon>
        <taxon>Gunneridae</taxon>
        <taxon>Pentapetalae</taxon>
        <taxon>asterids</taxon>
        <taxon>Ericales</taxon>
        <taxon>Ericaceae</taxon>
        <taxon>Ericoideae</taxon>
        <taxon>Rhodoreae</taxon>
        <taxon>Rhododendron</taxon>
    </lineage>
</organism>